<dbReference type="Pfam" id="PF13599">
    <property type="entry name" value="Pentapeptide_4"/>
    <property type="match status" value="1"/>
</dbReference>
<organism evidence="1 2">
    <name type="scientific">Virgibacillus salarius</name>
    <dbReference type="NCBI Taxonomy" id="447199"/>
    <lineage>
        <taxon>Bacteria</taxon>
        <taxon>Bacillati</taxon>
        <taxon>Bacillota</taxon>
        <taxon>Bacilli</taxon>
        <taxon>Bacillales</taxon>
        <taxon>Bacillaceae</taxon>
        <taxon>Virgibacillus</taxon>
    </lineage>
</organism>
<proteinExistence type="predicted"/>
<sequence length="213" mass="24314">MKRKVRTIQQPLLPEGLSQISLSDISNETLVEIGKVTYVDGPIEAEHVRFEEVHFRNVNLTGSKLPFSSWSNSILEDCDLSHVDFSRTRFHRVLFKNCKLAGTDFDQTELRDVYWQECQAPYALFNQMDMRDVCFTNCLLKGANFLDSKWDYVQFGHSTIDDVQFTGTSLKNVDLSNCQFTTIHTNAEEIKGAIISAEQAVSFIELFGVKVKD</sequence>
<protein>
    <submittedName>
        <fullName evidence="1">Pentapeptide repeat-containing protein</fullName>
    </submittedName>
</protein>
<dbReference type="InterPro" id="IPR001646">
    <property type="entry name" value="5peptide_repeat"/>
</dbReference>
<dbReference type="EMBL" id="JAGSOT010000003">
    <property type="protein sequence ID" value="MBR7794752.1"/>
    <property type="molecule type" value="Genomic_DNA"/>
</dbReference>
<evidence type="ECO:0000313" key="2">
    <source>
        <dbReference type="Proteomes" id="UP000675284"/>
    </source>
</evidence>
<keyword evidence="2" id="KW-1185">Reference proteome</keyword>
<dbReference type="Proteomes" id="UP000675284">
    <property type="component" value="Unassembled WGS sequence"/>
</dbReference>
<dbReference type="InterPro" id="IPR052949">
    <property type="entry name" value="PA_immunity-related"/>
</dbReference>
<dbReference type="Pfam" id="PF00805">
    <property type="entry name" value="Pentapeptide"/>
    <property type="match status" value="1"/>
</dbReference>
<name>A0A941DSL6_9BACI</name>
<dbReference type="Gene3D" id="2.160.20.80">
    <property type="entry name" value="E3 ubiquitin-protein ligase SopA"/>
    <property type="match status" value="1"/>
</dbReference>
<accession>A0A941DSL6</accession>
<dbReference type="SUPFAM" id="SSF141571">
    <property type="entry name" value="Pentapeptide repeat-like"/>
    <property type="match status" value="1"/>
</dbReference>
<dbReference type="PANTHER" id="PTHR42999">
    <property type="entry name" value="ANTIBIOTIC RESISTANCE PROTEIN MCBG"/>
    <property type="match status" value="1"/>
</dbReference>
<evidence type="ECO:0000313" key="1">
    <source>
        <dbReference type="EMBL" id="MBR7794752.1"/>
    </source>
</evidence>
<dbReference type="AlphaFoldDB" id="A0A941DSL6"/>
<reference evidence="1" key="1">
    <citation type="submission" date="2021-04" db="EMBL/GenBank/DDBJ databases">
        <title>Isolation and polyphasic classification of algal microorganism.</title>
        <authorList>
            <person name="Wang S."/>
        </authorList>
    </citation>
    <scope>NUCLEOTIDE SEQUENCE</scope>
    <source>
        <strain evidence="1">720a</strain>
    </source>
</reference>
<dbReference type="PANTHER" id="PTHR42999:SF1">
    <property type="entry name" value="PENTAPEPTIDE REPEAT-CONTAINING PROTEIN"/>
    <property type="match status" value="1"/>
</dbReference>
<gene>
    <name evidence="1" type="ORF">KCX74_01695</name>
</gene>
<comment type="caution">
    <text evidence="1">The sequence shown here is derived from an EMBL/GenBank/DDBJ whole genome shotgun (WGS) entry which is preliminary data.</text>
</comment>
<dbReference type="RefSeq" id="WP_166529852.1">
    <property type="nucleotide sequence ID" value="NZ_BAAACY010000143.1"/>
</dbReference>